<dbReference type="InterPro" id="IPR036412">
    <property type="entry name" value="HAD-like_sf"/>
</dbReference>
<dbReference type="GO" id="GO:0005744">
    <property type="term" value="C:TIM23 mitochondrial import inner membrane translocase complex"/>
    <property type="evidence" value="ECO:0007669"/>
    <property type="project" value="UniProtKB-UniRule"/>
</dbReference>
<keyword evidence="1" id="KW-0813">Transport</keyword>
<reference evidence="4 6" key="1">
    <citation type="submission" date="2020-01" db="EMBL/GenBank/DDBJ databases">
        <authorList>
            <consortium name="DOE Joint Genome Institute"/>
            <person name="Haridas S."/>
            <person name="Albert R."/>
            <person name="Binder M."/>
            <person name="Bloem J."/>
            <person name="Labutti K."/>
            <person name="Salamov A."/>
            <person name="Andreopoulos B."/>
            <person name="Baker S.E."/>
            <person name="Barry K."/>
            <person name="Bills G."/>
            <person name="Bluhm B.H."/>
            <person name="Cannon C."/>
            <person name="Castanera R."/>
            <person name="Culley D.E."/>
            <person name="Daum C."/>
            <person name="Ezra D."/>
            <person name="Gonzalez J.B."/>
            <person name="Henrissat B."/>
            <person name="Kuo A."/>
            <person name="Liang C."/>
            <person name="Lipzen A."/>
            <person name="Lutzoni F."/>
            <person name="Magnuson J."/>
            <person name="Mondo S."/>
            <person name="Nolan M."/>
            <person name="Ohm R."/>
            <person name="Pangilinan J."/>
            <person name="Park H.-J."/>
            <person name="Ramirez L."/>
            <person name="Alfaro M."/>
            <person name="Sun H."/>
            <person name="Tritt A."/>
            <person name="Yoshinaga Y."/>
            <person name="Zwiers L.-H."/>
            <person name="Turgeon B.G."/>
            <person name="Goodwin S.B."/>
            <person name="Spatafora J.W."/>
            <person name="Crous P.W."/>
            <person name="Grigoriev I.V."/>
        </authorList>
    </citation>
    <scope>NUCLEOTIDE SEQUENCE</scope>
    <source>
        <strain evidence="4 6">CBS 781.70</strain>
    </source>
</reference>
<comment type="subunit">
    <text evidence="1">Component of the TIM23 complex.</text>
</comment>
<evidence type="ECO:0000259" key="3">
    <source>
        <dbReference type="PROSITE" id="PS50969"/>
    </source>
</evidence>
<proteinExistence type="inferred from homology"/>
<organism evidence="4">
    <name type="scientific">Eremomyces bilateralis CBS 781.70</name>
    <dbReference type="NCBI Taxonomy" id="1392243"/>
    <lineage>
        <taxon>Eukaryota</taxon>
        <taxon>Fungi</taxon>
        <taxon>Dikarya</taxon>
        <taxon>Ascomycota</taxon>
        <taxon>Pezizomycotina</taxon>
        <taxon>Dothideomycetes</taxon>
        <taxon>Dothideomycetes incertae sedis</taxon>
        <taxon>Eremomycetales</taxon>
        <taxon>Eremomycetaceae</taxon>
        <taxon>Eremomyces</taxon>
    </lineage>
</organism>
<dbReference type="RefSeq" id="XP_033536256.1">
    <property type="nucleotide sequence ID" value="XM_033676214.1"/>
</dbReference>
<dbReference type="OrthoDB" id="1711508at2759"/>
<comment type="similarity">
    <text evidence="1">Belongs to the TIM50 family.</text>
</comment>
<dbReference type="Proteomes" id="UP000504638">
    <property type="component" value="Unplaced"/>
</dbReference>
<keyword evidence="1" id="KW-0653">Protein transport</keyword>
<dbReference type="SMART" id="SM00577">
    <property type="entry name" value="CPDc"/>
    <property type="match status" value="1"/>
</dbReference>
<comment type="function">
    <text evidence="1">Essential component of the TIM23 complex, a complex that mediates the translocation of transit peptide-containing proteins across the mitochondrial inner membrane.</text>
</comment>
<gene>
    <name evidence="4 6" type="ORF">P152DRAFT_393681</name>
</gene>
<dbReference type="InterPro" id="IPR023214">
    <property type="entry name" value="HAD_sf"/>
</dbReference>
<evidence type="ECO:0000313" key="6">
    <source>
        <dbReference type="RefSeq" id="XP_033536256.1"/>
    </source>
</evidence>
<dbReference type="PROSITE" id="PS50969">
    <property type="entry name" value="FCP1"/>
    <property type="match status" value="1"/>
</dbReference>
<accession>A0A6G1G947</accession>
<dbReference type="Pfam" id="PF03031">
    <property type="entry name" value="NIF"/>
    <property type="match status" value="1"/>
</dbReference>
<dbReference type="PANTHER" id="PTHR12210">
    <property type="entry name" value="DULLARD PROTEIN PHOSPHATASE"/>
    <property type="match status" value="1"/>
</dbReference>
<dbReference type="InterPro" id="IPR050365">
    <property type="entry name" value="TIM50"/>
</dbReference>
<protein>
    <recommendedName>
        <fullName evidence="1">Mitochondrial import inner membrane translocase subunit TIM50</fullName>
    </recommendedName>
</protein>
<reference evidence="6" key="2">
    <citation type="submission" date="2020-04" db="EMBL/GenBank/DDBJ databases">
        <authorList>
            <consortium name="NCBI Genome Project"/>
        </authorList>
    </citation>
    <scope>NUCLEOTIDE SEQUENCE</scope>
    <source>
        <strain evidence="6">CBS 781.70</strain>
    </source>
</reference>
<feature type="region of interest" description="Disordered" evidence="2">
    <location>
        <begin position="1"/>
        <end position="48"/>
    </location>
</feature>
<dbReference type="GeneID" id="54416784"/>
<dbReference type="SUPFAM" id="SSF56784">
    <property type="entry name" value="HAD-like"/>
    <property type="match status" value="1"/>
</dbReference>
<keyword evidence="1" id="KW-0809">Transit peptide</keyword>
<evidence type="ECO:0000256" key="2">
    <source>
        <dbReference type="SAM" id="MobiDB-lite"/>
    </source>
</evidence>
<reference evidence="6" key="3">
    <citation type="submission" date="2025-04" db="UniProtKB">
        <authorList>
            <consortium name="RefSeq"/>
        </authorList>
    </citation>
    <scope>IDENTIFICATION</scope>
    <source>
        <strain evidence="6">CBS 781.70</strain>
    </source>
</reference>
<dbReference type="GO" id="GO:0015031">
    <property type="term" value="P:protein transport"/>
    <property type="evidence" value="ECO:0007669"/>
    <property type="project" value="UniProtKB-KW"/>
</dbReference>
<feature type="domain" description="FCP1 homology" evidence="3">
    <location>
        <begin position="60"/>
        <end position="236"/>
    </location>
</feature>
<name>A0A6G1G947_9PEZI</name>
<evidence type="ECO:0000313" key="5">
    <source>
        <dbReference type="Proteomes" id="UP000504638"/>
    </source>
</evidence>
<dbReference type="InterPro" id="IPR004274">
    <property type="entry name" value="FCP1_dom"/>
</dbReference>
<keyword evidence="1" id="KW-0811">Translocation</keyword>
<keyword evidence="5" id="KW-1185">Reference proteome</keyword>
<evidence type="ECO:0000313" key="4">
    <source>
        <dbReference type="EMBL" id="KAF1814625.1"/>
    </source>
</evidence>
<dbReference type="EMBL" id="ML975153">
    <property type="protein sequence ID" value="KAF1814625.1"/>
    <property type="molecule type" value="Genomic_DNA"/>
</dbReference>
<comment type="subcellular location">
    <subcellularLocation>
        <location evidence="1">Mitochondrion inner membrane</location>
        <topology evidence="1">Single-pass membrane protein</topology>
    </subcellularLocation>
</comment>
<keyword evidence="1" id="KW-0496">Mitochondrion</keyword>
<sequence>MPATVPQYDPDDFRGVPGTVNRDILGAAQRKIPPPEFPTLKPSPTKPYLAQTTTQSIRRSEPQPLLIVTDLNGTLIYRGGRGKQNFVPRPNLDEFLSQLFSDDSFRTMVWTSARPENAAAILARLLTPEQRSKLVAEWARDKLGLNHKQYNQKVQVYKRLSAIWRDKGIQKSHPRAAKGEKWGPHNTVLIDDSREKASSEPYNLICIPEFVAEKKAEGKPEGEAEARVLMKVLEYLDEAKYWSNISAFIRDRPFAMEDVG</sequence>
<dbReference type="AlphaFoldDB" id="A0A6G1G947"/>
<dbReference type="Gene3D" id="3.40.50.1000">
    <property type="entry name" value="HAD superfamily/HAD-like"/>
    <property type="match status" value="1"/>
</dbReference>
<evidence type="ECO:0000256" key="1">
    <source>
        <dbReference type="RuleBase" id="RU365079"/>
    </source>
</evidence>